<reference evidence="2" key="1">
    <citation type="submission" date="2022-11" db="UniProtKB">
        <authorList>
            <consortium name="WormBaseParasite"/>
        </authorList>
    </citation>
    <scope>IDENTIFICATION</scope>
</reference>
<dbReference type="AlphaFoldDB" id="A0A915IB33"/>
<dbReference type="WBParaSite" id="nRc.2.0.1.t11097-RA">
    <property type="protein sequence ID" value="nRc.2.0.1.t11097-RA"/>
    <property type="gene ID" value="nRc.2.0.1.g11097"/>
</dbReference>
<accession>A0A915IB33</accession>
<organism evidence="1 2">
    <name type="scientific">Romanomermis culicivorax</name>
    <name type="common">Nematode worm</name>
    <dbReference type="NCBI Taxonomy" id="13658"/>
    <lineage>
        <taxon>Eukaryota</taxon>
        <taxon>Metazoa</taxon>
        <taxon>Ecdysozoa</taxon>
        <taxon>Nematoda</taxon>
        <taxon>Enoplea</taxon>
        <taxon>Dorylaimia</taxon>
        <taxon>Mermithida</taxon>
        <taxon>Mermithoidea</taxon>
        <taxon>Mermithidae</taxon>
        <taxon>Romanomermis</taxon>
    </lineage>
</organism>
<evidence type="ECO:0000313" key="2">
    <source>
        <dbReference type="WBParaSite" id="nRc.2.0.1.t11097-RA"/>
    </source>
</evidence>
<name>A0A915IB33_ROMCU</name>
<dbReference type="Proteomes" id="UP000887565">
    <property type="component" value="Unplaced"/>
</dbReference>
<protein>
    <submittedName>
        <fullName evidence="2">Uncharacterized protein</fullName>
    </submittedName>
</protein>
<keyword evidence="1" id="KW-1185">Reference proteome</keyword>
<sequence>MKDPRLQLAMPMVTTFVLCVLRGTLSLNSLDMEWHKVKLEEPSQICLKPGSWRITTDQSADPHPSQIQLLAMLKNNTYIGTIIYENEKMLSFLFMQSVNHPQKTKNREKFKKTNKKASTGEKSIFPTYRRQRIAIIRCPERIEMSGAMRRNGRIRRMFAVGRSAATVVSSSRRRWWRSFVTFG</sequence>
<evidence type="ECO:0000313" key="1">
    <source>
        <dbReference type="Proteomes" id="UP000887565"/>
    </source>
</evidence>
<proteinExistence type="predicted"/>